<dbReference type="InterPro" id="IPR055411">
    <property type="entry name" value="LRR_FXL15/At3g58940/PEG3-like"/>
</dbReference>
<accession>A0A6D2ILW3</accession>
<comment type="caution">
    <text evidence="3">The sequence shown here is derived from an EMBL/GenBank/DDBJ whole genome shotgun (WGS) entry which is preliminary data.</text>
</comment>
<reference evidence="3" key="1">
    <citation type="submission" date="2020-01" db="EMBL/GenBank/DDBJ databases">
        <authorList>
            <person name="Mishra B."/>
        </authorList>
    </citation>
    <scope>NUCLEOTIDE SEQUENCE [LARGE SCALE GENOMIC DNA]</scope>
</reference>
<evidence type="ECO:0000313" key="4">
    <source>
        <dbReference type="Proteomes" id="UP000467841"/>
    </source>
</evidence>
<dbReference type="Gene3D" id="3.80.10.10">
    <property type="entry name" value="Ribonuclease Inhibitor"/>
    <property type="match status" value="1"/>
</dbReference>
<dbReference type="SUPFAM" id="SSF52047">
    <property type="entry name" value="RNI-like"/>
    <property type="match status" value="1"/>
</dbReference>
<dbReference type="Gene3D" id="1.20.1280.50">
    <property type="match status" value="1"/>
</dbReference>
<dbReference type="InterPro" id="IPR036047">
    <property type="entry name" value="F-box-like_dom_sf"/>
</dbReference>
<dbReference type="InterPro" id="IPR006566">
    <property type="entry name" value="FBD"/>
</dbReference>
<feature type="domain" description="F-box" evidence="1">
    <location>
        <begin position="7"/>
        <end position="48"/>
    </location>
</feature>
<name>A0A6D2ILW3_9BRAS</name>
<dbReference type="InterPro" id="IPR050232">
    <property type="entry name" value="FBL13/AtMIF1-like"/>
</dbReference>
<dbReference type="Proteomes" id="UP000467841">
    <property type="component" value="Unassembled WGS sequence"/>
</dbReference>
<sequence>MVRISNLSDDLLLKIVSSLPTKNVAATMLLSKRWRFLWTMLPKLHFNNNHDYGSDSELQHSEYEKFVKYVDRSLVLNRAPVLETLKFKVCPCCSSEDLATWIRIGMVREVRELEISDWSEEPFIHGRSSIVLPRSLYTYAKLEVLKLADVVVLDVPTDVFFPSLKSLHLQCVEYGSGTDGSYRTLLSGCPVLEELVLDACDNFGLPPLSVDMHTLQRLSILGKFYPGNGKRLYYTVVFNVPSLKYLKFVDCYGDLCLSRNMPEVVEANVCVTHQNREKLLESLTSVKRLCLCLAAPMLQHRIGFYHLLHLELCGGYAGWWDLLTWMLESSPKLQLLKLCTCNQHVGAEPIEGHWREPSSVPECLMFHLHTFNWKPYNLEDEEKKIVAYILKNARELKTAGISMWTMDYSKILQAQKFLVSLPRASSSCQLKLNGVVRTKSRSIASKD</sequence>
<organism evidence="3 4">
    <name type="scientific">Microthlaspi erraticum</name>
    <dbReference type="NCBI Taxonomy" id="1685480"/>
    <lineage>
        <taxon>Eukaryota</taxon>
        <taxon>Viridiplantae</taxon>
        <taxon>Streptophyta</taxon>
        <taxon>Embryophyta</taxon>
        <taxon>Tracheophyta</taxon>
        <taxon>Spermatophyta</taxon>
        <taxon>Magnoliopsida</taxon>
        <taxon>eudicotyledons</taxon>
        <taxon>Gunneridae</taxon>
        <taxon>Pentapetalae</taxon>
        <taxon>rosids</taxon>
        <taxon>malvids</taxon>
        <taxon>Brassicales</taxon>
        <taxon>Brassicaceae</taxon>
        <taxon>Coluteocarpeae</taxon>
        <taxon>Microthlaspi</taxon>
    </lineage>
</organism>
<proteinExistence type="predicted"/>
<dbReference type="OrthoDB" id="1025573at2759"/>
<evidence type="ECO:0000259" key="1">
    <source>
        <dbReference type="SMART" id="SM00256"/>
    </source>
</evidence>
<dbReference type="SMART" id="SM00579">
    <property type="entry name" value="FBD"/>
    <property type="match status" value="1"/>
</dbReference>
<dbReference type="InterPro" id="IPR032675">
    <property type="entry name" value="LRR_dom_sf"/>
</dbReference>
<feature type="domain" description="FBD" evidence="2">
    <location>
        <begin position="362"/>
        <end position="433"/>
    </location>
</feature>
<dbReference type="SMART" id="SM00256">
    <property type="entry name" value="FBOX"/>
    <property type="match status" value="1"/>
</dbReference>
<protein>
    <recommendedName>
        <fullName evidence="5">FBD domain-containing protein</fullName>
    </recommendedName>
</protein>
<dbReference type="SUPFAM" id="SSF81383">
    <property type="entry name" value="F-box domain"/>
    <property type="match status" value="1"/>
</dbReference>
<dbReference type="PANTHER" id="PTHR31900">
    <property type="entry name" value="F-BOX/RNI SUPERFAMILY PROTEIN-RELATED"/>
    <property type="match status" value="1"/>
</dbReference>
<dbReference type="Pfam" id="PF00646">
    <property type="entry name" value="F-box"/>
    <property type="match status" value="1"/>
</dbReference>
<dbReference type="InterPro" id="IPR053781">
    <property type="entry name" value="F-box_AtFBL13-like"/>
</dbReference>
<dbReference type="CDD" id="cd22160">
    <property type="entry name" value="F-box_AtFBL13-like"/>
    <property type="match status" value="1"/>
</dbReference>
<evidence type="ECO:0000313" key="3">
    <source>
        <dbReference type="EMBL" id="CAA7028119.1"/>
    </source>
</evidence>
<dbReference type="EMBL" id="CACVBM020001063">
    <property type="protein sequence ID" value="CAA7028119.1"/>
    <property type="molecule type" value="Genomic_DNA"/>
</dbReference>
<gene>
    <name evidence="3" type="ORF">MERR_LOCUS15354</name>
</gene>
<dbReference type="InterPro" id="IPR001810">
    <property type="entry name" value="F-box_dom"/>
</dbReference>
<dbReference type="Pfam" id="PF08387">
    <property type="entry name" value="FBD"/>
    <property type="match status" value="1"/>
</dbReference>
<evidence type="ECO:0008006" key="5">
    <source>
        <dbReference type="Google" id="ProtNLM"/>
    </source>
</evidence>
<keyword evidence="4" id="KW-1185">Reference proteome</keyword>
<dbReference type="AlphaFoldDB" id="A0A6D2ILW3"/>
<dbReference type="PANTHER" id="PTHR31900:SF34">
    <property type="entry name" value="EMB|CAB62440.1-RELATED"/>
    <property type="match status" value="1"/>
</dbReference>
<evidence type="ECO:0000259" key="2">
    <source>
        <dbReference type="SMART" id="SM00579"/>
    </source>
</evidence>
<dbReference type="Pfam" id="PF24758">
    <property type="entry name" value="LRR_At5g56370"/>
    <property type="match status" value="1"/>
</dbReference>